<keyword evidence="2" id="KW-1185">Reference proteome</keyword>
<evidence type="ECO:0008006" key="3">
    <source>
        <dbReference type="Google" id="ProtNLM"/>
    </source>
</evidence>
<dbReference type="RefSeq" id="WP_186853455.1">
    <property type="nucleotide sequence ID" value="NZ_JACOPO010000014.1"/>
</dbReference>
<comment type="caution">
    <text evidence="1">The sequence shown here is derived from an EMBL/GenBank/DDBJ whole genome shotgun (WGS) entry which is preliminary data.</text>
</comment>
<proteinExistence type="predicted"/>
<evidence type="ECO:0000313" key="2">
    <source>
        <dbReference type="Proteomes" id="UP000628736"/>
    </source>
</evidence>
<accession>A0A8J6M7B1</accession>
<evidence type="ECO:0000313" key="1">
    <source>
        <dbReference type="EMBL" id="MBC5723759.1"/>
    </source>
</evidence>
<protein>
    <recommendedName>
        <fullName evidence="3">Phage protein</fullName>
    </recommendedName>
</protein>
<name>A0A8J6M7B1_9FIRM</name>
<dbReference type="Proteomes" id="UP000628736">
    <property type="component" value="Unassembled WGS sequence"/>
</dbReference>
<gene>
    <name evidence="1" type="ORF">H8S11_13205</name>
</gene>
<dbReference type="EMBL" id="JACOPO010000014">
    <property type="protein sequence ID" value="MBC5723759.1"/>
    <property type="molecule type" value="Genomic_DNA"/>
</dbReference>
<reference evidence="1" key="1">
    <citation type="submission" date="2020-08" db="EMBL/GenBank/DDBJ databases">
        <title>Genome public.</title>
        <authorList>
            <person name="Liu C."/>
            <person name="Sun Q."/>
        </authorList>
    </citation>
    <scope>NUCLEOTIDE SEQUENCE</scope>
    <source>
        <strain evidence="1">NSJ-23</strain>
    </source>
</reference>
<sequence length="96" mass="11048">MKYKKKPVEIEAFQYDGDLMDSNGKYYVPDWAVNAFENHVMFYDSLASGFPPCELFINTLEGVHHVSVGDYIIKGIKGELYPCKPDIFEQTYELVV</sequence>
<dbReference type="AlphaFoldDB" id="A0A8J6M7B1"/>
<organism evidence="1 2">
    <name type="scientific">Flintibacter hominis</name>
    <dbReference type="NCBI Taxonomy" id="2763048"/>
    <lineage>
        <taxon>Bacteria</taxon>
        <taxon>Bacillati</taxon>
        <taxon>Bacillota</taxon>
        <taxon>Clostridia</taxon>
        <taxon>Eubacteriales</taxon>
        <taxon>Flintibacter</taxon>
    </lineage>
</organism>